<dbReference type="PANTHER" id="PTHR31094:SF2">
    <property type="entry name" value="RIKEN CDNA 2310061I04 GENE"/>
    <property type="match status" value="1"/>
</dbReference>
<keyword evidence="1" id="KW-1133">Transmembrane helix</keyword>
<evidence type="ECO:0000256" key="1">
    <source>
        <dbReference type="SAM" id="Phobius"/>
    </source>
</evidence>
<dbReference type="Pfam" id="PF10184">
    <property type="entry name" value="DUF2358"/>
    <property type="match status" value="1"/>
</dbReference>
<dbReference type="EMBL" id="JAHRIQ010029926">
    <property type="protein sequence ID" value="MEQ2231058.1"/>
    <property type="molecule type" value="Genomic_DNA"/>
</dbReference>
<proteinExistence type="predicted"/>
<evidence type="ECO:0000313" key="2">
    <source>
        <dbReference type="EMBL" id="MEQ2231058.1"/>
    </source>
</evidence>
<reference evidence="2 3" key="1">
    <citation type="submission" date="2021-06" db="EMBL/GenBank/DDBJ databases">
        <authorList>
            <person name="Palmer J.M."/>
        </authorList>
    </citation>
    <scope>NUCLEOTIDE SEQUENCE [LARGE SCALE GENOMIC DNA]</scope>
    <source>
        <strain evidence="3">if_2019</strain>
        <tissue evidence="2">Muscle</tissue>
    </source>
</reference>
<name>A0ABV0TGS2_9TELE</name>
<dbReference type="PANTHER" id="PTHR31094">
    <property type="entry name" value="RIKEN CDNA 2310061I04 GENE"/>
    <property type="match status" value="1"/>
</dbReference>
<protein>
    <submittedName>
        <fullName evidence="2">Uncharacterized protein</fullName>
    </submittedName>
</protein>
<dbReference type="Proteomes" id="UP001482620">
    <property type="component" value="Unassembled WGS sequence"/>
</dbReference>
<gene>
    <name evidence="2" type="ORF">ILYODFUR_035452</name>
</gene>
<keyword evidence="1" id="KW-0812">Transmembrane</keyword>
<organism evidence="2 3">
    <name type="scientific">Ilyodon furcidens</name>
    <name type="common">goldbreast splitfin</name>
    <dbReference type="NCBI Taxonomy" id="33524"/>
    <lineage>
        <taxon>Eukaryota</taxon>
        <taxon>Metazoa</taxon>
        <taxon>Chordata</taxon>
        <taxon>Craniata</taxon>
        <taxon>Vertebrata</taxon>
        <taxon>Euteleostomi</taxon>
        <taxon>Actinopterygii</taxon>
        <taxon>Neopterygii</taxon>
        <taxon>Teleostei</taxon>
        <taxon>Neoteleostei</taxon>
        <taxon>Acanthomorphata</taxon>
        <taxon>Ovalentaria</taxon>
        <taxon>Atherinomorphae</taxon>
        <taxon>Cyprinodontiformes</taxon>
        <taxon>Goodeidae</taxon>
        <taxon>Ilyodon</taxon>
    </lineage>
</organism>
<evidence type="ECO:0000313" key="3">
    <source>
        <dbReference type="Proteomes" id="UP001482620"/>
    </source>
</evidence>
<feature type="transmembrane region" description="Helical" evidence="1">
    <location>
        <begin position="94"/>
        <end position="118"/>
    </location>
</feature>
<sequence>MYSNDVEFINGLINIKTRGLVVYRFTLSLWRLLSLCYYAEARLDVLKLTKHMEDGTIKARWRIKGLPFHSLLLRFYRKDKSHLYRSLNSQCHDFLVYCSLMFIPIFLINYIFCFNPYILSVPNTGRSSTFTSTIITNTG</sequence>
<keyword evidence="3" id="KW-1185">Reference proteome</keyword>
<accession>A0ABV0TGS2</accession>
<keyword evidence="1" id="KW-0472">Membrane</keyword>
<dbReference type="InterPro" id="IPR018790">
    <property type="entry name" value="DUF2358"/>
</dbReference>
<comment type="caution">
    <text evidence="2">The sequence shown here is derived from an EMBL/GenBank/DDBJ whole genome shotgun (WGS) entry which is preliminary data.</text>
</comment>